<dbReference type="InterPro" id="IPR045584">
    <property type="entry name" value="Pilin-like"/>
</dbReference>
<dbReference type="NCBIfam" id="TIGR02532">
    <property type="entry name" value="IV_pilin_GFxxxE"/>
    <property type="match status" value="1"/>
</dbReference>
<sequence>MTIRFNTHRLAAGFTLVELMITLVVIAILTAVVVPSYQNQVRKGHRTDAVGAISSILNGEERYYADNVTYTNELAKLGMTVTGSGSSAYVTTDDGRYHIVARACTGMTLTQCVEVEAKAQGSQVNDGNLIANTLGRAVRVLPDTTEVSW</sequence>
<name>A0A9X3IQQ2_9GAMM</name>
<dbReference type="RefSeq" id="WP_283172619.1">
    <property type="nucleotide sequence ID" value="NZ_JAPNOA010000016.1"/>
</dbReference>
<dbReference type="SUPFAM" id="SSF54523">
    <property type="entry name" value="Pili subunits"/>
    <property type="match status" value="1"/>
</dbReference>
<dbReference type="InterPro" id="IPR000983">
    <property type="entry name" value="Bac_GSPG_pilin"/>
</dbReference>
<reference evidence="3" key="1">
    <citation type="submission" date="2022-11" db="EMBL/GenBank/DDBJ databases">
        <title>Parathalassolutuus dongxingensis gen. nov., sp. nov., a novel member of family Oceanospirillaceae isolated from a coastal shrimp pond in Guangxi, China.</title>
        <authorList>
            <person name="Chen H."/>
        </authorList>
    </citation>
    <scope>NUCLEOTIDE SEQUENCE</scope>
    <source>
        <strain evidence="3">G-43</strain>
    </source>
</reference>
<dbReference type="Pfam" id="PF16732">
    <property type="entry name" value="ComP_DUS"/>
    <property type="match status" value="1"/>
</dbReference>
<keyword evidence="2" id="KW-0472">Membrane</keyword>
<dbReference type="GO" id="GO:0043683">
    <property type="term" value="P:type IV pilus assembly"/>
    <property type="evidence" value="ECO:0007669"/>
    <property type="project" value="InterPro"/>
</dbReference>
<keyword evidence="2" id="KW-0812">Transmembrane</keyword>
<dbReference type="Pfam" id="PF07963">
    <property type="entry name" value="N_methyl"/>
    <property type="match status" value="1"/>
</dbReference>
<proteinExistence type="predicted"/>
<feature type="transmembrane region" description="Helical" evidence="2">
    <location>
        <begin position="12"/>
        <end position="34"/>
    </location>
</feature>
<evidence type="ECO:0000256" key="2">
    <source>
        <dbReference type="SAM" id="Phobius"/>
    </source>
</evidence>
<evidence type="ECO:0000313" key="3">
    <source>
        <dbReference type="EMBL" id="MCY0964402.1"/>
    </source>
</evidence>
<dbReference type="Gene3D" id="3.30.700.10">
    <property type="entry name" value="Glycoprotein, Type 4 Pilin"/>
    <property type="match status" value="1"/>
</dbReference>
<accession>A0A9X3IQQ2</accession>
<evidence type="ECO:0000256" key="1">
    <source>
        <dbReference type="ARBA" id="ARBA00022481"/>
    </source>
</evidence>
<dbReference type="GO" id="GO:0015627">
    <property type="term" value="C:type II protein secretion system complex"/>
    <property type="evidence" value="ECO:0007669"/>
    <property type="project" value="InterPro"/>
</dbReference>
<dbReference type="PROSITE" id="PS00409">
    <property type="entry name" value="PROKAR_NTER_METHYL"/>
    <property type="match status" value="1"/>
</dbReference>
<comment type="caution">
    <text evidence="3">The sequence shown here is derived from an EMBL/GenBank/DDBJ whole genome shotgun (WGS) entry which is preliminary data.</text>
</comment>
<dbReference type="Proteomes" id="UP001150830">
    <property type="component" value="Unassembled WGS sequence"/>
</dbReference>
<keyword evidence="1" id="KW-0488">Methylation</keyword>
<dbReference type="EMBL" id="JAPNOA010000016">
    <property type="protein sequence ID" value="MCY0964402.1"/>
    <property type="molecule type" value="Genomic_DNA"/>
</dbReference>
<dbReference type="AlphaFoldDB" id="A0A9X3IQQ2"/>
<protein>
    <submittedName>
        <fullName evidence="3">Prepilin-type N-terminal cleavage/methylation domain-containing protein</fullName>
    </submittedName>
</protein>
<organism evidence="3 4">
    <name type="scientific">Parathalassolituus penaei</name>
    <dbReference type="NCBI Taxonomy" id="2997323"/>
    <lineage>
        <taxon>Bacteria</taxon>
        <taxon>Pseudomonadati</taxon>
        <taxon>Pseudomonadota</taxon>
        <taxon>Gammaproteobacteria</taxon>
        <taxon>Oceanospirillales</taxon>
        <taxon>Oceanospirillaceae</taxon>
        <taxon>Parathalassolituus</taxon>
    </lineage>
</organism>
<dbReference type="InterPro" id="IPR012902">
    <property type="entry name" value="N_methyl_site"/>
</dbReference>
<evidence type="ECO:0000313" key="4">
    <source>
        <dbReference type="Proteomes" id="UP001150830"/>
    </source>
</evidence>
<keyword evidence="2" id="KW-1133">Transmembrane helix</keyword>
<dbReference type="PRINTS" id="PR00813">
    <property type="entry name" value="BCTERIALGSPG"/>
</dbReference>
<dbReference type="GO" id="GO:0015628">
    <property type="term" value="P:protein secretion by the type II secretion system"/>
    <property type="evidence" value="ECO:0007669"/>
    <property type="project" value="InterPro"/>
</dbReference>
<gene>
    <name evidence="3" type="ORF">OUO13_04320</name>
</gene>
<dbReference type="InterPro" id="IPR031982">
    <property type="entry name" value="PilE-like"/>
</dbReference>
<keyword evidence="4" id="KW-1185">Reference proteome</keyword>